<dbReference type="EC" id="1.-.-.-" evidence="3"/>
<accession>A0ABU9HPP7</accession>
<keyword evidence="3" id="KW-0560">Oxidoreductase</keyword>
<dbReference type="InterPro" id="IPR036661">
    <property type="entry name" value="Luciferase-like_sf"/>
</dbReference>
<evidence type="ECO:0000313" key="3">
    <source>
        <dbReference type="EMBL" id="MEL1242121.1"/>
    </source>
</evidence>
<proteinExistence type="predicted"/>
<dbReference type="NCBIfam" id="TIGR03558">
    <property type="entry name" value="oxido_grp_1"/>
    <property type="match status" value="1"/>
</dbReference>
<dbReference type="InterPro" id="IPR011251">
    <property type="entry name" value="Luciferase-like_dom"/>
</dbReference>
<dbReference type="Gene3D" id="3.20.20.30">
    <property type="entry name" value="Luciferase-like domain"/>
    <property type="match status" value="1"/>
</dbReference>
<feature type="domain" description="Luciferase-like" evidence="2">
    <location>
        <begin position="22"/>
        <end position="246"/>
    </location>
</feature>
<dbReference type="Pfam" id="PF00296">
    <property type="entry name" value="Bac_luciferase"/>
    <property type="match status" value="1"/>
</dbReference>
<protein>
    <submittedName>
        <fullName evidence="3">LLM class flavin-dependent oxidoreductase</fullName>
        <ecNumber evidence="3">1.-.-.-</ecNumber>
    </submittedName>
</protein>
<dbReference type="PANTHER" id="PTHR30137:SF6">
    <property type="entry name" value="LUCIFERASE-LIKE MONOOXYGENASE"/>
    <property type="match status" value="1"/>
</dbReference>
<evidence type="ECO:0000256" key="1">
    <source>
        <dbReference type="ARBA" id="ARBA00007789"/>
    </source>
</evidence>
<dbReference type="PANTHER" id="PTHR30137">
    <property type="entry name" value="LUCIFERASE-LIKE MONOOXYGENASE"/>
    <property type="match status" value="1"/>
</dbReference>
<comment type="similarity">
    <text evidence="1">To bacterial alkanal monooxygenase alpha and beta chains.</text>
</comment>
<dbReference type="InterPro" id="IPR019949">
    <property type="entry name" value="CmoO-like"/>
</dbReference>
<organism evidence="3 4">
    <name type="scientific">Flavobacterium flavipallidum</name>
    <dbReference type="NCBI Taxonomy" id="3139140"/>
    <lineage>
        <taxon>Bacteria</taxon>
        <taxon>Pseudomonadati</taxon>
        <taxon>Bacteroidota</taxon>
        <taxon>Flavobacteriia</taxon>
        <taxon>Flavobacteriales</taxon>
        <taxon>Flavobacteriaceae</taxon>
        <taxon>Flavobacterium</taxon>
    </lineage>
</organism>
<keyword evidence="4" id="KW-1185">Reference proteome</keyword>
<sequence>MKNQIKYSILEIAAISEGTSFKETLNNSLKLAKAAEENDYTRFWFAEHHNTDTVASNATSVLVGYVADNTEHIRVGSGGIMLPNHSPLIVAEQFGTLAQLYPKRIDLGLGRAPGTDTATAQAIRSDFMQATSSFPEEINKIQHYFDSQNQSAKVRVAIAEGMEVPLYILGSSTDSAYLAAAKGLPYAFGSHFAPSHLHNALAIYKQEFQPSSDLNQPYTIAGVNVIIADTDTEAQKLFTSLIKMFYGIFTGDSKPLQPPVAMDFEIQQMLQYPTVYQTLKYSFIGSKATVKAGLQRFLEYTPIDELMVSTNVFGIEDRIKSVELFAEVMREINIF</sequence>
<dbReference type="EMBL" id="JBBYHU010000033">
    <property type="protein sequence ID" value="MEL1242121.1"/>
    <property type="molecule type" value="Genomic_DNA"/>
</dbReference>
<gene>
    <name evidence="3" type="ORF">AAEO59_13765</name>
</gene>
<dbReference type="InterPro" id="IPR050766">
    <property type="entry name" value="Bact_Lucif_Oxidored"/>
</dbReference>
<reference evidence="3 4" key="1">
    <citation type="submission" date="2024-04" db="EMBL/GenBank/DDBJ databases">
        <title>Flavobacterium sp. DGU99 16S ribosomal RNA gene Genome sequencing and assembly.</title>
        <authorList>
            <person name="Park S."/>
        </authorList>
    </citation>
    <scope>NUCLEOTIDE SEQUENCE [LARGE SCALE GENOMIC DNA]</scope>
    <source>
        <strain evidence="3 4">DGU99</strain>
    </source>
</reference>
<evidence type="ECO:0000313" key="4">
    <source>
        <dbReference type="Proteomes" id="UP001398556"/>
    </source>
</evidence>
<dbReference type="SUPFAM" id="SSF51679">
    <property type="entry name" value="Bacterial luciferase-like"/>
    <property type="match status" value="1"/>
</dbReference>
<comment type="caution">
    <text evidence="3">The sequence shown here is derived from an EMBL/GenBank/DDBJ whole genome shotgun (WGS) entry which is preliminary data.</text>
</comment>
<dbReference type="Proteomes" id="UP001398556">
    <property type="component" value="Unassembled WGS sequence"/>
</dbReference>
<dbReference type="GO" id="GO:0016491">
    <property type="term" value="F:oxidoreductase activity"/>
    <property type="evidence" value="ECO:0007669"/>
    <property type="project" value="UniProtKB-KW"/>
</dbReference>
<evidence type="ECO:0000259" key="2">
    <source>
        <dbReference type="Pfam" id="PF00296"/>
    </source>
</evidence>
<name>A0ABU9HPP7_9FLAO</name>
<dbReference type="RefSeq" id="WP_341701326.1">
    <property type="nucleotide sequence ID" value="NZ_JBBYHU010000033.1"/>
</dbReference>